<dbReference type="PANTHER" id="PTHR43441:SF2">
    <property type="entry name" value="FAMILY ACETYLTRANSFERASE, PUTATIVE (AFU_ORTHOLOGUE AFUA_7G00850)-RELATED"/>
    <property type="match status" value="1"/>
</dbReference>
<organism evidence="2 3">
    <name type="scientific">Pontibacter ruber</name>
    <dbReference type="NCBI Taxonomy" id="1343895"/>
    <lineage>
        <taxon>Bacteria</taxon>
        <taxon>Pseudomonadati</taxon>
        <taxon>Bacteroidota</taxon>
        <taxon>Cytophagia</taxon>
        <taxon>Cytophagales</taxon>
        <taxon>Hymenobacteraceae</taxon>
        <taxon>Pontibacter</taxon>
    </lineage>
</organism>
<proteinExistence type="predicted"/>
<dbReference type="EC" id="2.3.-.-" evidence="2"/>
<protein>
    <submittedName>
        <fullName evidence="2">GNAT family N-acetyltransferase</fullName>
        <ecNumber evidence="2">2.3.-.-</ecNumber>
    </submittedName>
</protein>
<dbReference type="PANTHER" id="PTHR43441">
    <property type="entry name" value="RIBOSOMAL-PROTEIN-SERINE ACETYLTRANSFERASE"/>
    <property type="match status" value="1"/>
</dbReference>
<keyword evidence="3" id="KW-1185">Reference proteome</keyword>
<evidence type="ECO:0000313" key="2">
    <source>
        <dbReference type="EMBL" id="MFD2246132.1"/>
    </source>
</evidence>
<evidence type="ECO:0000313" key="3">
    <source>
        <dbReference type="Proteomes" id="UP001597374"/>
    </source>
</evidence>
<keyword evidence="2" id="KW-0808">Transferase</keyword>
<dbReference type="SUPFAM" id="SSF55729">
    <property type="entry name" value="Acyl-CoA N-acyltransferases (Nat)"/>
    <property type="match status" value="1"/>
</dbReference>
<comment type="caution">
    <text evidence="2">The sequence shown here is derived from an EMBL/GenBank/DDBJ whole genome shotgun (WGS) entry which is preliminary data.</text>
</comment>
<dbReference type="EMBL" id="JBHUIM010000001">
    <property type="protein sequence ID" value="MFD2246132.1"/>
    <property type="molecule type" value="Genomic_DNA"/>
</dbReference>
<dbReference type="Gene3D" id="3.40.630.30">
    <property type="match status" value="1"/>
</dbReference>
<accession>A0ABW5CUS0</accession>
<dbReference type="InterPro" id="IPR000182">
    <property type="entry name" value="GNAT_dom"/>
</dbReference>
<dbReference type="InterPro" id="IPR051908">
    <property type="entry name" value="Ribosomal_N-acetyltransferase"/>
</dbReference>
<dbReference type="Proteomes" id="UP001597374">
    <property type="component" value="Unassembled WGS sequence"/>
</dbReference>
<sequence>MKYQALFQSTRWRSSATYIIKPFNMSSLYSVLSDSFEERLETEHLLLRPYQEGDENDFMRLIQENTVELNPAFSGRLARVRMLEDARIQVQQLRTAWDNHKMFDFGVWLKENDTYIGDITLKNLDHQIPKAEIGLYFTGWPESREYVLEGLMAIVKFGIDTLKLNKLYMRCMHTNAYYGEAAQACGFVKEGIMRSDYRGADSSELLDVTYYGLTRKDYEQLQHMKADSSQIMA</sequence>
<dbReference type="GO" id="GO:0016746">
    <property type="term" value="F:acyltransferase activity"/>
    <property type="evidence" value="ECO:0007669"/>
    <property type="project" value="UniProtKB-KW"/>
</dbReference>
<evidence type="ECO:0000259" key="1">
    <source>
        <dbReference type="Pfam" id="PF13302"/>
    </source>
</evidence>
<dbReference type="RefSeq" id="WP_250427806.1">
    <property type="nucleotide sequence ID" value="NZ_JALPRR010000001.1"/>
</dbReference>
<feature type="domain" description="N-acetyltransferase" evidence="1">
    <location>
        <begin position="45"/>
        <end position="188"/>
    </location>
</feature>
<dbReference type="InterPro" id="IPR016181">
    <property type="entry name" value="Acyl_CoA_acyltransferase"/>
</dbReference>
<dbReference type="Pfam" id="PF13302">
    <property type="entry name" value="Acetyltransf_3"/>
    <property type="match status" value="1"/>
</dbReference>
<reference evidence="3" key="1">
    <citation type="journal article" date="2019" name="Int. J. Syst. Evol. Microbiol.">
        <title>The Global Catalogue of Microorganisms (GCM) 10K type strain sequencing project: providing services to taxonomists for standard genome sequencing and annotation.</title>
        <authorList>
            <consortium name="The Broad Institute Genomics Platform"/>
            <consortium name="The Broad Institute Genome Sequencing Center for Infectious Disease"/>
            <person name="Wu L."/>
            <person name="Ma J."/>
        </authorList>
    </citation>
    <scope>NUCLEOTIDE SEQUENCE [LARGE SCALE GENOMIC DNA]</scope>
    <source>
        <strain evidence="3">CGMCC 4.1782</strain>
    </source>
</reference>
<name>A0ABW5CUS0_9BACT</name>
<keyword evidence="2" id="KW-0012">Acyltransferase</keyword>
<gene>
    <name evidence="2" type="ORF">ACFSKP_07680</name>
</gene>